<dbReference type="AlphaFoldDB" id="D7E7L3"/>
<gene>
    <name evidence="2" type="ordered locus">Metev_1211</name>
</gene>
<dbReference type="PROSITE" id="PS50222">
    <property type="entry name" value="EF_HAND_2"/>
    <property type="match status" value="1"/>
</dbReference>
<evidence type="ECO:0000313" key="2">
    <source>
        <dbReference type="EMBL" id="ADI74086.1"/>
    </source>
</evidence>
<dbReference type="InterPro" id="IPR011992">
    <property type="entry name" value="EF-hand-dom_pair"/>
</dbReference>
<dbReference type="Proteomes" id="UP000000391">
    <property type="component" value="Chromosome"/>
</dbReference>
<reference evidence="2 3" key="1">
    <citation type="submission" date="2010-06" db="EMBL/GenBank/DDBJ databases">
        <title>Complete sequence chromosome of Methanohalobium evestigatum Z-7303.</title>
        <authorList>
            <consortium name="US DOE Joint Genome Institute"/>
            <person name="Lucas S."/>
            <person name="Copeland A."/>
            <person name="Lapidus A."/>
            <person name="Cheng J.-F."/>
            <person name="Bruce D."/>
            <person name="Goodwin L."/>
            <person name="Pitluck S."/>
            <person name="Saunders E."/>
            <person name="Detter J.C."/>
            <person name="Han C."/>
            <person name="Tapia R."/>
            <person name="Land M."/>
            <person name="Hauser L."/>
            <person name="Kyrpides N."/>
            <person name="Mikhailova N."/>
            <person name="Sieprawska-Lupa M."/>
            <person name="Whitman W.B."/>
            <person name="Anderson I."/>
            <person name="Woyke T."/>
        </authorList>
    </citation>
    <scope>NUCLEOTIDE SEQUENCE [LARGE SCALE GENOMIC DNA]</scope>
    <source>
        <strain evidence="3">ATCC BAA-1072 / DSM 3721 / NBRC 107634 / OCM 161 / Z-7303</strain>
    </source>
</reference>
<dbReference type="GeneID" id="9346844"/>
<dbReference type="RefSeq" id="WP_013194653.1">
    <property type="nucleotide sequence ID" value="NC_014253.1"/>
</dbReference>
<evidence type="ECO:0000313" key="3">
    <source>
        <dbReference type="Proteomes" id="UP000000391"/>
    </source>
</evidence>
<evidence type="ECO:0000259" key="1">
    <source>
        <dbReference type="PROSITE" id="PS50222"/>
    </source>
</evidence>
<organism evidence="2 3">
    <name type="scientific">Methanohalobium evestigatum (strain ATCC BAA-1072 / DSM 3721 / NBRC 107634 / OCM 161 / Z-7303)</name>
    <dbReference type="NCBI Taxonomy" id="644295"/>
    <lineage>
        <taxon>Archaea</taxon>
        <taxon>Methanobacteriati</taxon>
        <taxon>Methanobacteriota</taxon>
        <taxon>Stenosarchaea group</taxon>
        <taxon>Methanomicrobia</taxon>
        <taxon>Methanosarcinales</taxon>
        <taxon>Methanosarcinaceae</taxon>
        <taxon>Methanohalobium</taxon>
    </lineage>
</organism>
<dbReference type="InterPro" id="IPR002048">
    <property type="entry name" value="EF_hand_dom"/>
</dbReference>
<dbReference type="GO" id="GO:0005509">
    <property type="term" value="F:calcium ion binding"/>
    <property type="evidence" value="ECO:0007669"/>
    <property type="project" value="InterPro"/>
</dbReference>
<dbReference type="Gene3D" id="1.10.238.10">
    <property type="entry name" value="EF-hand"/>
    <property type="match status" value="1"/>
</dbReference>
<dbReference type="SUPFAM" id="SSF47473">
    <property type="entry name" value="EF-hand"/>
    <property type="match status" value="1"/>
</dbReference>
<dbReference type="PROSITE" id="PS00018">
    <property type="entry name" value="EF_HAND_1"/>
    <property type="match status" value="1"/>
</dbReference>
<dbReference type="InterPro" id="IPR018247">
    <property type="entry name" value="EF_Hand_1_Ca_BS"/>
</dbReference>
<sequence>MNGNQATFTVMGSNSITYTVEAPDIEGNEIYNFTGAITNENKKTFDVTGDTEIQVYQEFWMKYDINNNGDIEKSEVMNAINDYFAQGSDMTKDNVMNVINKFFG</sequence>
<protein>
    <recommendedName>
        <fullName evidence="1">EF-hand domain-containing protein</fullName>
    </recommendedName>
</protein>
<dbReference type="HOGENOM" id="CLU_2243839_0_0_2"/>
<proteinExistence type="predicted"/>
<feature type="domain" description="EF-hand" evidence="1">
    <location>
        <begin position="51"/>
        <end position="86"/>
    </location>
</feature>
<accession>D7E7L3</accession>
<keyword evidence="3" id="KW-1185">Reference proteome</keyword>
<name>D7E7L3_METEZ</name>
<dbReference type="KEGG" id="mev:Metev_1211"/>
<dbReference type="EMBL" id="CP002069">
    <property type="protein sequence ID" value="ADI74086.1"/>
    <property type="molecule type" value="Genomic_DNA"/>
</dbReference>